<feature type="binding site" evidence="9">
    <location>
        <position position="118"/>
    </location>
    <ligand>
        <name>[4Fe-4S] cluster</name>
        <dbReference type="ChEBI" id="CHEBI:49883"/>
        <note>4Fe-4S-S-AdoMet</note>
    </ligand>
</feature>
<dbReference type="GO" id="GO:0016853">
    <property type="term" value="F:isomerase activity"/>
    <property type="evidence" value="ECO:0007669"/>
    <property type="project" value="UniProtKB-KW"/>
</dbReference>
<evidence type="ECO:0000256" key="1">
    <source>
        <dbReference type="ARBA" id="ARBA00001933"/>
    </source>
</evidence>
<evidence type="ECO:0000256" key="8">
    <source>
        <dbReference type="ARBA" id="ARBA00023235"/>
    </source>
</evidence>
<evidence type="ECO:0000256" key="2">
    <source>
        <dbReference type="ARBA" id="ARBA00022485"/>
    </source>
</evidence>
<dbReference type="CDD" id="cd01335">
    <property type="entry name" value="Radical_SAM"/>
    <property type="match status" value="1"/>
</dbReference>
<dbReference type="NCBIfam" id="TIGR00238">
    <property type="entry name" value="KamA family radical SAM protein"/>
    <property type="match status" value="1"/>
</dbReference>
<feature type="binding site" evidence="9">
    <location>
        <position position="114"/>
    </location>
    <ligand>
        <name>[4Fe-4S] cluster</name>
        <dbReference type="ChEBI" id="CHEBI:49883"/>
        <note>4Fe-4S-S-AdoMet</note>
    </ligand>
</feature>
<evidence type="ECO:0000259" key="11">
    <source>
        <dbReference type="PROSITE" id="PS51918"/>
    </source>
</evidence>
<feature type="modified residue" description="N6-(pyridoxal phosphate)lysine" evidence="10">
    <location>
        <position position="325"/>
    </location>
</feature>
<evidence type="ECO:0000256" key="10">
    <source>
        <dbReference type="PIRSR" id="PIRSR603739-50"/>
    </source>
</evidence>
<dbReference type="Pfam" id="PF12544">
    <property type="entry name" value="LAM_C"/>
    <property type="match status" value="1"/>
</dbReference>
<dbReference type="Proteomes" id="UP000177126">
    <property type="component" value="Unassembled WGS sequence"/>
</dbReference>
<protein>
    <recommendedName>
        <fullName evidence="11">Radical SAM core domain-containing protein</fullName>
    </recommendedName>
</protein>
<evidence type="ECO:0000256" key="5">
    <source>
        <dbReference type="ARBA" id="ARBA00022898"/>
    </source>
</evidence>
<dbReference type="InterPro" id="IPR006638">
    <property type="entry name" value="Elp3/MiaA/NifB-like_rSAM"/>
</dbReference>
<gene>
    <name evidence="12" type="ORF">A3B04_01275</name>
</gene>
<evidence type="ECO:0000256" key="4">
    <source>
        <dbReference type="ARBA" id="ARBA00022723"/>
    </source>
</evidence>
<reference evidence="12 13" key="1">
    <citation type="journal article" date="2016" name="Nat. Commun.">
        <title>Thousands of microbial genomes shed light on interconnected biogeochemical processes in an aquifer system.</title>
        <authorList>
            <person name="Anantharaman K."/>
            <person name="Brown C.T."/>
            <person name="Hug L.A."/>
            <person name="Sharon I."/>
            <person name="Castelle C.J."/>
            <person name="Probst A.J."/>
            <person name="Thomas B.C."/>
            <person name="Singh A."/>
            <person name="Wilkins M.J."/>
            <person name="Karaoz U."/>
            <person name="Brodie E.L."/>
            <person name="Williams K.H."/>
            <person name="Hubbard S.S."/>
            <person name="Banfield J.F."/>
        </authorList>
    </citation>
    <scope>NUCLEOTIDE SEQUENCE [LARGE SCALE GENOMIC DNA]</scope>
</reference>
<keyword evidence="7 9" id="KW-0411">Iron-sulfur</keyword>
<keyword evidence="2 9" id="KW-0004">4Fe-4S</keyword>
<evidence type="ECO:0000313" key="12">
    <source>
        <dbReference type="EMBL" id="OGZ41567.1"/>
    </source>
</evidence>
<dbReference type="SFLD" id="SFLDS00029">
    <property type="entry name" value="Radical_SAM"/>
    <property type="match status" value="1"/>
</dbReference>
<dbReference type="EMBL" id="MHNF01000011">
    <property type="protein sequence ID" value="OGZ41567.1"/>
    <property type="molecule type" value="Genomic_DNA"/>
</dbReference>
<proteinExistence type="predicted"/>
<dbReference type="GO" id="GO:0046872">
    <property type="term" value="F:metal ion binding"/>
    <property type="evidence" value="ECO:0007669"/>
    <property type="project" value="UniProtKB-KW"/>
</dbReference>
<dbReference type="Gene3D" id="3.20.20.70">
    <property type="entry name" value="Aldolase class I"/>
    <property type="match status" value="1"/>
</dbReference>
<dbReference type="SMART" id="SM00729">
    <property type="entry name" value="Elp3"/>
    <property type="match status" value="1"/>
</dbReference>
<name>A0A1G2FUR3_9BACT</name>
<keyword evidence="6" id="KW-0408">Iron</keyword>
<dbReference type="Pfam" id="PF04055">
    <property type="entry name" value="Radical_SAM"/>
    <property type="match status" value="1"/>
</dbReference>
<dbReference type="AlphaFoldDB" id="A0A1G2FUR3"/>
<feature type="domain" description="Radical SAM core" evidence="11">
    <location>
        <begin position="100"/>
        <end position="310"/>
    </location>
</feature>
<keyword evidence="3" id="KW-0949">S-adenosyl-L-methionine</keyword>
<comment type="cofactor">
    <cofactor evidence="1 10">
        <name>pyridoxal 5'-phosphate</name>
        <dbReference type="ChEBI" id="CHEBI:597326"/>
    </cofactor>
</comment>
<comment type="caution">
    <text evidence="12">The sequence shown here is derived from an EMBL/GenBank/DDBJ whole genome shotgun (WGS) entry which is preliminary data.</text>
</comment>
<feature type="binding site" evidence="9">
    <location>
        <position position="121"/>
    </location>
    <ligand>
        <name>[4Fe-4S] cluster</name>
        <dbReference type="ChEBI" id="CHEBI:49883"/>
        <note>4Fe-4S-S-AdoMet</note>
    </ligand>
</feature>
<keyword evidence="5 10" id="KW-0663">Pyridoxal phosphate</keyword>
<dbReference type="GO" id="GO:0051539">
    <property type="term" value="F:4 iron, 4 sulfur cluster binding"/>
    <property type="evidence" value="ECO:0007669"/>
    <property type="project" value="UniProtKB-KW"/>
</dbReference>
<sequence length="360" mass="41473">MNSTDKKWQNQLKMGISSINKLRVAFERAGIKKPAKFYRELAKVTKSYPIFISPSIFKQCLKSKSIYRQFIPDEKELINFRGENDPLKEDNKKATDKLIHMYPDRALLLATDMCFSSCRFCTRKRIKKLCERITLKQLDDACKYIAKNKQIKDVIISGGDPLTIEDSCLKTILERIKKIKSVKVIRIGTRAPVSCPDRITDRLVKLLKKFNPLYINVHLNHPDEFTPATVKALRKLSDAGIILGSQSVLLKGVNDNNKIIKELLYKCIETGVRPYYLYQCDEVLGTEHFWTEYQEMFKIADNLIGNISGLATPSFVFDCKGGQGKVRVIPEFYKSKKEKSITLKTFKNKLYTYNNLSKKK</sequence>
<dbReference type="InterPro" id="IPR003739">
    <property type="entry name" value="Lys_aminomutase/Glu_NH3_mut"/>
</dbReference>
<evidence type="ECO:0000256" key="7">
    <source>
        <dbReference type="ARBA" id="ARBA00023014"/>
    </source>
</evidence>
<evidence type="ECO:0000256" key="3">
    <source>
        <dbReference type="ARBA" id="ARBA00022691"/>
    </source>
</evidence>
<keyword evidence="8" id="KW-0413">Isomerase</keyword>
<dbReference type="SUPFAM" id="SSF102114">
    <property type="entry name" value="Radical SAM enzymes"/>
    <property type="match status" value="1"/>
</dbReference>
<accession>A0A1G2FUR3</accession>
<dbReference type="InterPro" id="IPR013785">
    <property type="entry name" value="Aldolase_TIM"/>
</dbReference>
<evidence type="ECO:0000256" key="9">
    <source>
        <dbReference type="PIRSR" id="PIRSR004911-1"/>
    </source>
</evidence>
<dbReference type="SFLD" id="SFLDG01070">
    <property type="entry name" value="PLP-dependent"/>
    <property type="match status" value="1"/>
</dbReference>
<dbReference type="PROSITE" id="PS51918">
    <property type="entry name" value="RADICAL_SAM"/>
    <property type="match status" value="1"/>
</dbReference>
<keyword evidence="4 9" id="KW-0479">Metal-binding</keyword>
<dbReference type="PIRSF" id="PIRSF004911">
    <property type="entry name" value="DUF160"/>
    <property type="match status" value="1"/>
</dbReference>
<dbReference type="PANTHER" id="PTHR30538">
    <property type="entry name" value="LYSINE 2,3-AMINOMUTASE-RELATED"/>
    <property type="match status" value="1"/>
</dbReference>
<organism evidence="12 13">
    <name type="scientific">Candidatus Portnoybacteria bacterium RIFCSPLOWO2_02_FULL_39_11</name>
    <dbReference type="NCBI Taxonomy" id="1802001"/>
    <lineage>
        <taxon>Bacteria</taxon>
        <taxon>Candidatus Portnoyibacteriota</taxon>
    </lineage>
</organism>
<dbReference type="InterPro" id="IPR058240">
    <property type="entry name" value="rSAM_sf"/>
</dbReference>
<dbReference type="InterPro" id="IPR025895">
    <property type="entry name" value="LAM_C_dom"/>
</dbReference>
<dbReference type="PANTHER" id="PTHR30538:SF1">
    <property type="entry name" value="L-LYSINE 2,3-AMINOMUTASE"/>
    <property type="match status" value="1"/>
</dbReference>
<dbReference type="InterPro" id="IPR007197">
    <property type="entry name" value="rSAM"/>
</dbReference>
<evidence type="ECO:0000313" key="13">
    <source>
        <dbReference type="Proteomes" id="UP000177126"/>
    </source>
</evidence>
<evidence type="ECO:0000256" key="6">
    <source>
        <dbReference type="ARBA" id="ARBA00023004"/>
    </source>
</evidence>